<dbReference type="PROSITE" id="PS50054">
    <property type="entry name" value="TYR_PHOSPHATASE_DUAL"/>
    <property type="match status" value="1"/>
</dbReference>
<protein>
    <submittedName>
        <fullName evidence="13">Dual specificity protein phosphatase 1B-like isoform X2</fullName>
    </submittedName>
</protein>
<dbReference type="Gene3D" id="3.90.190.10">
    <property type="entry name" value="Protein tyrosine phosphatase superfamily"/>
    <property type="match status" value="1"/>
</dbReference>
<dbReference type="Proteomes" id="UP000623129">
    <property type="component" value="Unassembled WGS sequence"/>
</dbReference>
<dbReference type="OrthoDB" id="10252009at2759"/>
<dbReference type="GO" id="GO:0043409">
    <property type="term" value="P:negative regulation of MAPK cascade"/>
    <property type="evidence" value="ECO:0007669"/>
    <property type="project" value="TreeGrafter"/>
</dbReference>
<dbReference type="PANTHER" id="PTHR10159">
    <property type="entry name" value="DUAL SPECIFICITY PROTEIN PHOSPHATASE"/>
    <property type="match status" value="1"/>
</dbReference>
<evidence type="ECO:0000259" key="11">
    <source>
        <dbReference type="PROSITE" id="PS50054"/>
    </source>
</evidence>
<dbReference type="GO" id="GO:0005634">
    <property type="term" value="C:nucleus"/>
    <property type="evidence" value="ECO:0007669"/>
    <property type="project" value="UniProtKB-SubCell"/>
</dbReference>
<dbReference type="FunFam" id="3.90.190.10:FF:000056">
    <property type="entry name" value="Dual specificity phosphatase 12"/>
    <property type="match status" value="1"/>
</dbReference>
<comment type="similarity">
    <text evidence="3">Belongs to the protein-tyrosine phosphatase family. Non-receptor class dual specificity subfamily.</text>
</comment>
<dbReference type="SUPFAM" id="SSF52799">
    <property type="entry name" value="(Phosphotyrosine protein) phosphatases II"/>
    <property type="match status" value="1"/>
</dbReference>
<dbReference type="InterPro" id="IPR029021">
    <property type="entry name" value="Prot-tyrosine_phosphatase-like"/>
</dbReference>
<reference evidence="13" key="1">
    <citation type="submission" date="2020-01" db="EMBL/GenBank/DDBJ databases">
        <title>Genome sequence of Kobresia littledalei, the first chromosome-level genome in the family Cyperaceae.</title>
        <authorList>
            <person name="Qu G."/>
        </authorList>
    </citation>
    <scope>NUCLEOTIDE SEQUENCE</scope>
    <source>
        <strain evidence="13">C.B.Clarke</strain>
        <tissue evidence="13">Leaf</tissue>
    </source>
</reference>
<dbReference type="PANTHER" id="PTHR10159:SF511">
    <property type="entry name" value="DUAL SPECIFICITY PROTEIN PHOSPHATASE 1"/>
    <property type="match status" value="1"/>
</dbReference>
<dbReference type="InterPro" id="IPR000340">
    <property type="entry name" value="Dual-sp_phosphatase_cat-dom"/>
</dbReference>
<evidence type="ECO:0000313" key="14">
    <source>
        <dbReference type="Proteomes" id="UP000623129"/>
    </source>
</evidence>
<keyword evidence="6" id="KW-0904">Protein phosphatase</keyword>
<gene>
    <name evidence="13" type="ORF">FCM35_KLT21187</name>
</gene>
<accession>A0A833RH67</accession>
<dbReference type="InterPro" id="IPR016130">
    <property type="entry name" value="Tyr_Pase_AS"/>
</dbReference>
<comment type="caution">
    <text evidence="13">The sequence shown here is derived from an EMBL/GenBank/DDBJ whole genome shotgun (WGS) entry which is preliminary data.</text>
</comment>
<comment type="subcellular location">
    <subcellularLocation>
        <location evidence="2">Cytoplasm</location>
    </subcellularLocation>
    <subcellularLocation>
        <location evidence="1">Nucleus</location>
    </subcellularLocation>
</comment>
<name>A0A833RH67_9POAL</name>
<dbReference type="PRINTS" id="PR01908">
    <property type="entry name" value="ADSPHPHTASE"/>
</dbReference>
<dbReference type="AlphaFoldDB" id="A0A833RH67"/>
<evidence type="ECO:0000256" key="2">
    <source>
        <dbReference type="ARBA" id="ARBA00004496"/>
    </source>
</evidence>
<comment type="catalytic activity">
    <reaction evidence="9">
        <text>O-phospho-L-threonyl-[protein] + H2O = L-threonyl-[protein] + phosphate</text>
        <dbReference type="Rhea" id="RHEA:47004"/>
        <dbReference type="Rhea" id="RHEA-COMP:11060"/>
        <dbReference type="Rhea" id="RHEA-COMP:11605"/>
        <dbReference type="ChEBI" id="CHEBI:15377"/>
        <dbReference type="ChEBI" id="CHEBI:30013"/>
        <dbReference type="ChEBI" id="CHEBI:43474"/>
        <dbReference type="ChEBI" id="CHEBI:61977"/>
        <dbReference type="EC" id="3.1.3.16"/>
    </reaction>
</comment>
<evidence type="ECO:0000256" key="9">
    <source>
        <dbReference type="ARBA" id="ARBA00048336"/>
    </source>
</evidence>
<sequence length="193" mass="21418">MDSSPGVAGEREERRRRMEVEEAAPVMMRKRAKALLEAMFAARMAKEDNIPCLIDSGLYLGSVGAALNREQLKALNITHVITVAASLHPAFPDEFIYKKINVLDSPETRLDAYFQECIDFIDQAKTAGGAVFVHCFAGRSRSATIVVAYLMKKNRMTRQAALSLVMSRRPLAAPNPGFIRQLDNFEKSLGLSK</sequence>
<dbReference type="GO" id="GO:0033550">
    <property type="term" value="F:MAP kinase tyrosine phosphatase activity"/>
    <property type="evidence" value="ECO:0007669"/>
    <property type="project" value="TreeGrafter"/>
</dbReference>
<dbReference type="GO" id="GO:0005737">
    <property type="term" value="C:cytoplasm"/>
    <property type="evidence" value="ECO:0007669"/>
    <property type="project" value="UniProtKB-SubCell"/>
</dbReference>
<comment type="catalytic activity">
    <reaction evidence="10">
        <text>O-phospho-L-tyrosyl-[protein] + H2O = L-tyrosyl-[protein] + phosphate</text>
        <dbReference type="Rhea" id="RHEA:10684"/>
        <dbReference type="Rhea" id="RHEA-COMP:10136"/>
        <dbReference type="Rhea" id="RHEA-COMP:20101"/>
        <dbReference type="ChEBI" id="CHEBI:15377"/>
        <dbReference type="ChEBI" id="CHEBI:43474"/>
        <dbReference type="ChEBI" id="CHEBI:46858"/>
        <dbReference type="ChEBI" id="CHEBI:61978"/>
        <dbReference type="EC" id="3.1.3.48"/>
    </reaction>
</comment>
<dbReference type="GO" id="GO:0008330">
    <property type="term" value="F:protein tyrosine/threonine phosphatase activity"/>
    <property type="evidence" value="ECO:0007669"/>
    <property type="project" value="TreeGrafter"/>
</dbReference>
<keyword evidence="4" id="KW-0963">Cytoplasm</keyword>
<evidence type="ECO:0000256" key="5">
    <source>
        <dbReference type="ARBA" id="ARBA00022801"/>
    </source>
</evidence>
<organism evidence="13 14">
    <name type="scientific">Carex littledalei</name>
    <dbReference type="NCBI Taxonomy" id="544730"/>
    <lineage>
        <taxon>Eukaryota</taxon>
        <taxon>Viridiplantae</taxon>
        <taxon>Streptophyta</taxon>
        <taxon>Embryophyta</taxon>
        <taxon>Tracheophyta</taxon>
        <taxon>Spermatophyta</taxon>
        <taxon>Magnoliopsida</taxon>
        <taxon>Liliopsida</taxon>
        <taxon>Poales</taxon>
        <taxon>Cyperaceae</taxon>
        <taxon>Cyperoideae</taxon>
        <taxon>Cariceae</taxon>
        <taxon>Carex</taxon>
        <taxon>Carex subgen. Euthyceras</taxon>
    </lineage>
</organism>
<dbReference type="CDD" id="cd14498">
    <property type="entry name" value="DSP"/>
    <property type="match status" value="1"/>
</dbReference>
<dbReference type="EMBL" id="SWLB01000009">
    <property type="protein sequence ID" value="KAF3334583.1"/>
    <property type="molecule type" value="Genomic_DNA"/>
</dbReference>
<keyword evidence="5" id="KW-0378">Hydrolase</keyword>
<dbReference type="PROSITE" id="PS50056">
    <property type="entry name" value="TYR_PHOSPHATASE_2"/>
    <property type="match status" value="1"/>
</dbReference>
<evidence type="ECO:0000256" key="4">
    <source>
        <dbReference type="ARBA" id="ARBA00022490"/>
    </source>
</evidence>
<dbReference type="PROSITE" id="PS00383">
    <property type="entry name" value="TYR_PHOSPHATASE_1"/>
    <property type="match status" value="1"/>
</dbReference>
<dbReference type="InterPro" id="IPR020422">
    <property type="entry name" value="TYR_PHOSPHATASE_DUAL_dom"/>
</dbReference>
<evidence type="ECO:0000256" key="8">
    <source>
        <dbReference type="ARBA" id="ARBA00047761"/>
    </source>
</evidence>
<keyword evidence="14" id="KW-1185">Reference proteome</keyword>
<dbReference type="InterPro" id="IPR000387">
    <property type="entry name" value="Tyr_Pase_dom"/>
</dbReference>
<dbReference type="GO" id="GO:0017017">
    <property type="term" value="F:MAP kinase tyrosine/serine/threonine phosphatase activity"/>
    <property type="evidence" value="ECO:0007669"/>
    <property type="project" value="TreeGrafter"/>
</dbReference>
<evidence type="ECO:0000256" key="6">
    <source>
        <dbReference type="ARBA" id="ARBA00022912"/>
    </source>
</evidence>
<proteinExistence type="inferred from homology"/>
<dbReference type="SMART" id="SM00195">
    <property type="entry name" value="DSPc"/>
    <property type="match status" value="1"/>
</dbReference>
<evidence type="ECO:0000256" key="1">
    <source>
        <dbReference type="ARBA" id="ARBA00004123"/>
    </source>
</evidence>
<keyword evidence="7" id="KW-0539">Nucleus</keyword>
<evidence type="ECO:0000259" key="12">
    <source>
        <dbReference type="PROSITE" id="PS50056"/>
    </source>
</evidence>
<evidence type="ECO:0000256" key="3">
    <source>
        <dbReference type="ARBA" id="ARBA00008601"/>
    </source>
</evidence>
<feature type="domain" description="Tyrosine specific protein phosphatases" evidence="12">
    <location>
        <begin position="112"/>
        <end position="170"/>
    </location>
</feature>
<evidence type="ECO:0000256" key="10">
    <source>
        <dbReference type="ARBA" id="ARBA00051722"/>
    </source>
</evidence>
<evidence type="ECO:0000256" key="7">
    <source>
        <dbReference type="ARBA" id="ARBA00023242"/>
    </source>
</evidence>
<comment type="catalytic activity">
    <reaction evidence="8">
        <text>O-phospho-L-seryl-[protein] + H2O = L-seryl-[protein] + phosphate</text>
        <dbReference type="Rhea" id="RHEA:20629"/>
        <dbReference type="Rhea" id="RHEA-COMP:9863"/>
        <dbReference type="Rhea" id="RHEA-COMP:11604"/>
        <dbReference type="ChEBI" id="CHEBI:15377"/>
        <dbReference type="ChEBI" id="CHEBI:29999"/>
        <dbReference type="ChEBI" id="CHEBI:43474"/>
        <dbReference type="ChEBI" id="CHEBI:83421"/>
        <dbReference type="EC" id="3.1.3.16"/>
    </reaction>
</comment>
<dbReference type="GO" id="GO:0004722">
    <property type="term" value="F:protein serine/threonine phosphatase activity"/>
    <property type="evidence" value="ECO:0007669"/>
    <property type="project" value="UniProtKB-EC"/>
</dbReference>
<dbReference type="Pfam" id="PF00782">
    <property type="entry name" value="DSPc"/>
    <property type="match status" value="1"/>
</dbReference>
<feature type="domain" description="Tyrosine-protein phosphatase" evidence="11">
    <location>
        <begin position="50"/>
        <end position="191"/>
    </location>
</feature>
<evidence type="ECO:0000313" key="13">
    <source>
        <dbReference type="EMBL" id="KAF3334583.1"/>
    </source>
</evidence>